<dbReference type="Proteomes" id="UP000615446">
    <property type="component" value="Unassembled WGS sequence"/>
</dbReference>
<dbReference type="EMBL" id="BLAL01000005">
    <property type="protein sequence ID" value="GES73029.1"/>
    <property type="molecule type" value="Genomic_DNA"/>
</dbReference>
<gene>
    <name evidence="1" type="ORF">RCL2_000057200</name>
</gene>
<name>A0A8H3KQK6_9GLOM</name>
<evidence type="ECO:0000313" key="1">
    <source>
        <dbReference type="EMBL" id="GES73029.1"/>
    </source>
</evidence>
<sequence>MVHDASAEQKWKWNHRSCQEFYFSKEVFDSVFVESTYEKHNKKLNVLYPLGKCFDFDHVKYVPNSDLLSSTRRLPLLISIPRSKWRSRQAVYKLIWVFVIEDQKDPFQAMLQVLLYRKRTHRCYNGIFHPVKRYICIDLERREILLHFSLSGAPTSKISPTGVYHL</sequence>
<reference evidence="1" key="1">
    <citation type="submission" date="2019-10" db="EMBL/GenBank/DDBJ databases">
        <title>Conservation and host-specific expression of non-tandemly repeated heterogenous ribosome RNA gene in arbuscular mycorrhizal fungi.</title>
        <authorList>
            <person name="Maeda T."/>
            <person name="Kobayashi Y."/>
            <person name="Nakagawa T."/>
            <person name="Ezawa T."/>
            <person name="Yamaguchi K."/>
            <person name="Bino T."/>
            <person name="Nishimoto Y."/>
            <person name="Shigenobu S."/>
            <person name="Kawaguchi M."/>
        </authorList>
    </citation>
    <scope>NUCLEOTIDE SEQUENCE</scope>
    <source>
        <strain evidence="1">HR1</strain>
    </source>
</reference>
<dbReference type="AlphaFoldDB" id="A0A8H3KQK6"/>
<proteinExistence type="predicted"/>
<evidence type="ECO:0000313" key="2">
    <source>
        <dbReference type="Proteomes" id="UP000615446"/>
    </source>
</evidence>
<protein>
    <submittedName>
        <fullName evidence="1">Uncharacterized protein</fullName>
    </submittedName>
</protein>
<organism evidence="1 2">
    <name type="scientific">Rhizophagus clarus</name>
    <dbReference type="NCBI Taxonomy" id="94130"/>
    <lineage>
        <taxon>Eukaryota</taxon>
        <taxon>Fungi</taxon>
        <taxon>Fungi incertae sedis</taxon>
        <taxon>Mucoromycota</taxon>
        <taxon>Glomeromycotina</taxon>
        <taxon>Glomeromycetes</taxon>
        <taxon>Glomerales</taxon>
        <taxon>Glomeraceae</taxon>
        <taxon>Rhizophagus</taxon>
    </lineage>
</organism>
<comment type="caution">
    <text evidence="1">The sequence shown here is derived from an EMBL/GenBank/DDBJ whole genome shotgun (WGS) entry which is preliminary data.</text>
</comment>
<accession>A0A8H3KQK6</accession>